<dbReference type="Pfam" id="PF06054">
    <property type="entry name" value="CoiA_nuc"/>
    <property type="match status" value="1"/>
</dbReference>
<dbReference type="OrthoDB" id="4916564at2"/>
<keyword evidence="4" id="KW-1185">Reference proteome</keyword>
<dbReference type="KEGG" id="slx:SLAV_37925"/>
<proteinExistence type="predicted"/>
<protein>
    <submittedName>
        <fullName evidence="3">Competence protein CoiA-like family protein</fullName>
    </submittedName>
</protein>
<dbReference type="RefSeq" id="WP_051841386.1">
    <property type="nucleotide sequence ID" value="NZ_CP024985.1"/>
</dbReference>
<dbReference type="AlphaFoldDB" id="A0A2K8PRL4"/>
<dbReference type="InterPro" id="IPR010330">
    <property type="entry name" value="CoiA_nuc"/>
</dbReference>
<sequence>MAFRAVHAEWGTVFAHLPDLGCGQAWEAVWKVRPAAPVSCAECGHSMYAKTSERGLRFFAHAPHAPDCEIARQGESEAHHLLKLELASAARQAGAHAELEVRAPDGSWRADVLAADPAGTWRMALEAQLSPITAAEITGRTERMDAHGVTCCWFSDRPRPPWLGAVPSVRLVAAEGGIAVAEGLVKFTGAAWEPVPRVPLAEFLRWVFTCRIGPHPPQVRLRYPQRQLAQVWTAPQYIAAEEVYLWQEEERQRKDVEERSRFLEKAARRRADIHRKNAASRRAALERAASAEAYARRTELGPTGRALQEKLMRRPGVEEAIRYLAREHQVPVTVGMSTAELRWGGGTPLIGPDGIPAAVLSPVSRLVRGEAFRLLAGMLLLFETAAEQQRFDRNTRRRKVPVGGWRMEHLPAAPTAPAGTASAAVVPAPRKPRPGRPRPTGSRCSCTEPQLTAVILGETHPAEPARQMTPASALYTASCLSCGGTYDRPWRRRTT</sequence>
<name>A0A2K8PRL4_STRLA</name>
<dbReference type="GeneID" id="94019278"/>
<gene>
    <name evidence="3" type="ORF">SLAV_37925</name>
</gene>
<dbReference type="Proteomes" id="UP000231791">
    <property type="component" value="Chromosome"/>
</dbReference>
<organism evidence="3 4">
    <name type="scientific">Streptomyces lavendulae subsp. lavendulae</name>
    <dbReference type="NCBI Taxonomy" id="58340"/>
    <lineage>
        <taxon>Bacteria</taxon>
        <taxon>Bacillati</taxon>
        <taxon>Actinomycetota</taxon>
        <taxon>Actinomycetes</taxon>
        <taxon>Kitasatosporales</taxon>
        <taxon>Streptomycetaceae</taxon>
        <taxon>Streptomyces</taxon>
    </lineage>
</organism>
<feature type="domain" description="Competence protein CoiA nuclease-like" evidence="2">
    <location>
        <begin position="75"/>
        <end position="155"/>
    </location>
</feature>
<evidence type="ECO:0000256" key="1">
    <source>
        <dbReference type="SAM" id="MobiDB-lite"/>
    </source>
</evidence>
<feature type="region of interest" description="Disordered" evidence="1">
    <location>
        <begin position="411"/>
        <end position="446"/>
    </location>
</feature>
<evidence type="ECO:0000313" key="4">
    <source>
        <dbReference type="Proteomes" id="UP000231791"/>
    </source>
</evidence>
<reference evidence="3 4" key="1">
    <citation type="submission" date="2017-11" db="EMBL/GenBank/DDBJ databases">
        <title>Complete genome sequence of Streptomyces lavendulae subsp. lavendulae CCM 3239 (formerly 'Streptomyces aureofaciens CCM 3239'), the producer of the angucycline-type antibiotic auricin.</title>
        <authorList>
            <person name="Busche T."/>
            <person name="Novakova R."/>
            <person name="Al'Dilaimi A."/>
            <person name="Homerova D."/>
            <person name="Feckova L."/>
            <person name="Rezuchova B."/>
            <person name="Mingyar E."/>
            <person name="Csolleiova D."/>
            <person name="Bekeova C."/>
            <person name="Winkler A."/>
            <person name="Sevcikova B."/>
            <person name="Kalinowski J."/>
            <person name="Kormanec J."/>
            <person name="Ruckert C."/>
        </authorList>
    </citation>
    <scope>NUCLEOTIDE SEQUENCE [LARGE SCALE GENOMIC DNA]</scope>
    <source>
        <strain evidence="3 4">CCM 3239</strain>
    </source>
</reference>
<dbReference type="EMBL" id="CP024985">
    <property type="protein sequence ID" value="ATZ29349.1"/>
    <property type="molecule type" value="Genomic_DNA"/>
</dbReference>
<evidence type="ECO:0000259" key="2">
    <source>
        <dbReference type="Pfam" id="PF06054"/>
    </source>
</evidence>
<evidence type="ECO:0000313" key="3">
    <source>
        <dbReference type="EMBL" id="ATZ29349.1"/>
    </source>
</evidence>
<feature type="compositionally biased region" description="Low complexity" evidence="1">
    <location>
        <begin position="411"/>
        <end position="428"/>
    </location>
</feature>
<accession>A0A2K8PRL4</accession>